<keyword evidence="5 7" id="KW-1133">Transmembrane helix</keyword>
<feature type="transmembrane region" description="Helical" evidence="7">
    <location>
        <begin position="152"/>
        <end position="172"/>
    </location>
</feature>
<comment type="similarity">
    <text evidence="2 7">Belongs to the DedA family.</text>
</comment>
<feature type="transmembrane region" description="Helical" evidence="7">
    <location>
        <begin position="62"/>
        <end position="89"/>
    </location>
</feature>
<dbReference type="InterPro" id="IPR032816">
    <property type="entry name" value="VTT_dom"/>
</dbReference>
<evidence type="ECO:0000256" key="6">
    <source>
        <dbReference type="ARBA" id="ARBA00023136"/>
    </source>
</evidence>
<evidence type="ECO:0000259" key="8">
    <source>
        <dbReference type="Pfam" id="PF09335"/>
    </source>
</evidence>
<evidence type="ECO:0000313" key="10">
    <source>
        <dbReference type="Proteomes" id="UP000293162"/>
    </source>
</evidence>
<dbReference type="PANTHER" id="PTHR30353">
    <property type="entry name" value="INNER MEMBRANE PROTEIN DEDA-RELATED"/>
    <property type="match status" value="1"/>
</dbReference>
<organism evidence="9 10">
    <name type="scientific">Emticicia agri</name>
    <dbReference type="NCBI Taxonomy" id="2492393"/>
    <lineage>
        <taxon>Bacteria</taxon>
        <taxon>Pseudomonadati</taxon>
        <taxon>Bacteroidota</taxon>
        <taxon>Cytophagia</taxon>
        <taxon>Cytophagales</taxon>
        <taxon>Leadbetterellaceae</taxon>
        <taxon>Emticicia</taxon>
    </lineage>
</organism>
<evidence type="ECO:0000313" key="9">
    <source>
        <dbReference type="EMBL" id="RYU97026.1"/>
    </source>
</evidence>
<protein>
    <submittedName>
        <fullName evidence="9">DedA family protein</fullName>
    </submittedName>
</protein>
<accession>A0A4Q5M3Q2</accession>
<name>A0A4Q5M3Q2_9BACT</name>
<feature type="transmembrane region" description="Helical" evidence="7">
    <location>
        <begin position="21"/>
        <end position="42"/>
    </location>
</feature>
<evidence type="ECO:0000256" key="5">
    <source>
        <dbReference type="ARBA" id="ARBA00022989"/>
    </source>
</evidence>
<proteinExistence type="inferred from homology"/>
<dbReference type="RefSeq" id="WP_130019602.1">
    <property type="nucleotide sequence ID" value="NZ_SEWF01000004.1"/>
</dbReference>
<evidence type="ECO:0000256" key="4">
    <source>
        <dbReference type="ARBA" id="ARBA00022692"/>
    </source>
</evidence>
<comment type="subcellular location">
    <subcellularLocation>
        <location evidence="1 7">Cell membrane</location>
        <topology evidence="1 7">Multi-pass membrane protein</topology>
    </subcellularLocation>
</comment>
<feature type="transmembrane region" description="Helical" evidence="7">
    <location>
        <begin position="184"/>
        <end position="202"/>
    </location>
</feature>
<dbReference type="AlphaFoldDB" id="A0A4Q5M3Q2"/>
<keyword evidence="4 7" id="KW-0812">Transmembrane</keyword>
<feature type="domain" description="VTT" evidence="8">
    <location>
        <begin position="42"/>
        <end position="168"/>
    </location>
</feature>
<evidence type="ECO:0000256" key="7">
    <source>
        <dbReference type="RuleBase" id="RU367016"/>
    </source>
</evidence>
<keyword evidence="10" id="KW-1185">Reference proteome</keyword>
<dbReference type="Proteomes" id="UP000293162">
    <property type="component" value="Unassembled WGS sequence"/>
</dbReference>
<sequence>MEQVNGWFQYLMDSEELIRTGGLVAITLIIFIENGFFFGFFLPGDYLLFLSGVFCGTKILNVPLPLLMLCIFLAAVIGSFVGYFSGWYFGDRIQARPDSLFFKKKHIDSTRKYFAKYGSQTLIIARFLPVVRTFSPILAGIVKMQLYKFTTFNILGGAIWVLSLVGGGFYFGEKFPGIINYVEYIIIFFLAVTTFTVVRGYLNAKKELNESKESQ</sequence>
<gene>
    <name evidence="9" type="ORF">EWM59_03700</name>
</gene>
<keyword evidence="6 7" id="KW-0472">Membrane</keyword>
<reference evidence="9 10" key="1">
    <citation type="submission" date="2019-02" db="EMBL/GenBank/DDBJ databases">
        <title>Bacterial novel species Emticicia sp. 17J42-9 isolated from soil.</title>
        <authorList>
            <person name="Jung H.-Y."/>
        </authorList>
    </citation>
    <scope>NUCLEOTIDE SEQUENCE [LARGE SCALE GENOMIC DNA]</scope>
    <source>
        <strain evidence="9 10">17J42-9</strain>
    </source>
</reference>
<dbReference type="OrthoDB" id="9813426at2"/>
<evidence type="ECO:0000256" key="2">
    <source>
        <dbReference type="ARBA" id="ARBA00010792"/>
    </source>
</evidence>
<dbReference type="Pfam" id="PF09335">
    <property type="entry name" value="VTT_dom"/>
    <property type="match status" value="1"/>
</dbReference>
<evidence type="ECO:0000256" key="1">
    <source>
        <dbReference type="ARBA" id="ARBA00004651"/>
    </source>
</evidence>
<dbReference type="PANTHER" id="PTHR30353:SF0">
    <property type="entry name" value="TRANSMEMBRANE PROTEIN"/>
    <property type="match status" value="1"/>
</dbReference>
<dbReference type="GO" id="GO:0005886">
    <property type="term" value="C:plasma membrane"/>
    <property type="evidence" value="ECO:0007669"/>
    <property type="project" value="UniProtKB-SubCell"/>
</dbReference>
<dbReference type="EMBL" id="SEWF01000004">
    <property type="protein sequence ID" value="RYU97026.1"/>
    <property type="molecule type" value="Genomic_DNA"/>
</dbReference>
<keyword evidence="3 7" id="KW-1003">Cell membrane</keyword>
<dbReference type="InterPro" id="IPR032818">
    <property type="entry name" value="DedA-like"/>
</dbReference>
<evidence type="ECO:0000256" key="3">
    <source>
        <dbReference type="ARBA" id="ARBA00022475"/>
    </source>
</evidence>
<comment type="caution">
    <text evidence="9">The sequence shown here is derived from an EMBL/GenBank/DDBJ whole genome shotgun (WGS) entry which is preliminary data.</text>
</comment>